<protein>
    <submittedName>
        <fullName evidence="2">Uncharacterized protein</fullName>
    </submittedName>
</protein>
<dbReference type="PANTHER" id="PTHR47934:SF6">
    <property type="entry name" value="MITOCHONDRIAL GROUP I INTRON SPLICING FACTOR CCM1-RELATED"/>
    <property type="match status" value="1"/>
</dbReference>
<dbReference type="GO" id="GO:0007005">
    <property type="term" value="P:mitochondrion organization"/>
    <property type="evidence" value="ECO:0007669"/>
    <property type="project" value="EnsemblFungi"/>
</dbReference>
<dbReference type="Proteomes" id="UP000005220">
    <property type="component" value="Chromosome 12"/>
</dbReference>
<dbReference type="GO" id="GO:0002181">
    <property type="term" value="P:cytoplasmic translation"/>
    <property type="evidence" value="ECO:0007669"/>
    <property type="project" value="EnsemblFungi"/>
</dbReference>
<proteinExistence type="predicted"/>
<gene>
    <name evidence="2" type="primary">KAFR0L02070</name>
    <name evidence="2" type="ORF">KAFR_0L02070</name>
</gene>
<sequence length="1243" mass="146111">MHPTNNKIFALKNLKNKLYSKNYHNNNRQANAGNSNTNNNANTSNNTNFFDSSYQHYLRQNHGLINKDQKNRNSNLTNLSNPQQLYPVIGANSNFNILDDVLHDNLIIHYNINNNSTAAITTTTNIQVPSTHPFHSNNLLHHDIIPTTSFSSYNQDSKRYYSTVITDYLESSTTNIINNNNDSRGRASQQQRKIQDDEDPWEKDTDESLNKTTFLQTHIDQINNCYRIEDYNKINSLYQSLKRNNIVPPIEIYEKIFDSFNKRNFDQNTNLLINEKMYQLLNCYQDLINSKLKPTTTIYNSLLEQIFKNSIISFESENNVINGYDFWKIGSEIFQTVIKNNKLSNDVINYYLLSMNLYSMLNNKRNLNDIIPNLNNFQNFIINLSTSYKKNSFYFISMCNLAKLKNDLNFMKKLYQEFLLNLSINENLIKNQFEIYSIFISGFMETGELDLANKIFNNVINEIKLKDNLSTSINLLLSNYLLSLSKINSQRAYDLWLQFNKLNWVPEFNYDFYLLFMSNCFHDWNLTKKFNNYIFPMQRTTTTTQSSSSSSLNSLKLKNLSNYLLYPINTKFVINQLLDYSLQLKDSEIIMKLIEESMIKYFTFDINLYPFIFKFLKEFNCPNDYFLKLIENHGNNLNQSNLLKFLNSIISAYGNDQLLLNEIIFQLPKFFKNICQNFEINVNNFDGLLLCLDNLSKSLQNFNHNVNNSQIIQKLPYLLEIHAILIIKFFDFDSFTPSKSSESVTINHLEETILENFKNLLTTFKNLNLNPNDINNHNIVTQAIKLSSIDDDQHFLNYFNNPGDWDKSYPLSLVDLIKNSKFEEMVKIFENLSSEGYCFDYDTYKALIQSGYINETVVKNSFGRLIELNDQLELRKLTNLIVNSLPGNSLEDILLLNDEVSNMINFKFLNDDSLTKIVNNLNKINLSDFLKIIDFPNNFKAIKIQIEFKNSINLIYETLYHLKLYQSIVQFNELCPVLNLKILLKSCIRCGNYETFEKFSLKFQNDFSLLNEIDQLTLKCEYLINIGKFDETVHLIEQSKEKNEKINDYYSFAIFLKSFNENIKNFKNLPENSLQFANNLSTFSSFHDLLSYYETVNNIKSNKKSIKLEIIDQMLNNLFDATRLIEPNEITNKIFEFKLKTFLRFKAFLKIPNFRTLDLIKLIEIYSKFNPFSISTLFNNILETYQFKNNILNLEYNLVWNYNNNSELILILSNIEQKFLEQDDKDKIDKVQLFKQHLLLDNK</sequence>
<dbReference type="GO" id="GO:0045944">
    <property type="term" value="P:positive regulation of transcription by RNA polymerase II"/>
    <property type="evidence" value="ECO:0007669"/>
    <property type="project" value="EnsemblFungi"/>
</dbReference>
<dbReference type="InParanoid" id="H2B2G8"/>
<dbReference type="GO" id="GO:0001682">
    <property type="term" value="P:tRNA 5'-leader removal"/>
    <property type="evidence" value="ECO:0007669"/>
    <property type="project" value="EnsemblFungi"/>
</dbReference>
<dbReference type="FunCoup" id="H2B2G8">
    <property type="interactions" value="317"/>
</dbReference>
<accession>H2B2G8</accession>
<dbReference type="Pfam" id="PF08579">
    <property type="entry name" value="RPM2"/>
    <property type="match status" value="1"/>
</dbReference>
<dbReference type="EMBL" id="HE650832">
    <property type="protein sequence ID" value="CCF60818.1"/>
    <property type="molecule type" value="Genomic_DNA"/>
</dbReference>
<evidence type="ECO:0000313" key="2">
    <source>
        <dbReference type="EMBL" id="CCF60818.1"/>
    </source>
</evidence>
<dbReference type="InterPro" id="IPR013888">
    <property type="entry name" value="RNase_P_Rpm2_mt"/>
</dbReference>
<dbReference type="STRING" id="1071382.H2B2G8"/>
<dbReference type="HOGENOM" id="CLU_270952_0_0_1"/>
<organism evidence="2 3">
    <name type="scientific">Kazachstania africana (strain ATCC 22294 / BCRC 22015 / CBS 2517 / CECT 1963 / NBRC 1671 / NRRL Y-8276)</name>
    <name type="common">Yeast</name>
    <name type="synonym">Kluyveromyces africanus</name>
    <dbReference type="NCBI Taxonomy" id="1071382"/>
    <lineage>
        <taxon>Eukaryota</taxon>
        <taxon>Fungi</taxon>
        <taxon>Dikarya</taxon>
        <taxon>Ascomycota</taxon>
        <taxon>Saccharomycotina</taxon>
        <taxon>Saccharomycetes</taxon>
        <taxon>Saccharomycetales</taxon>
        <taxon>Saccharomycetaceae</taxon>
        <taxon>Kazachstania</taxon>
    </lineage>
</organism>
<dbReference type="GeneID" id="13887025"/>
<dbReference type="GO" id="GO:0004526">
    <property type="term" value="F:ribonuclease P activity"/>
    <property type="evidence" value="ECO:0007669"/>
    <property type="project" value="EnsemblFungi"/>
</dbReference>
<keyword evidence="3" id="KW-1185">Reference proteome</keyword>
<dbReference type="GO" id="GO:0003729">
    <property type="term" value="F:mRNA binding"/>
    <property type="evidence" value="ECO:0007669"/>
    <property type="project" value="TreeGrafter"/>
</dbReference>
<dbReference type="GO" id="GO:0006397">
    <property type="term" value="P:mRNA processing"/>
    <property type="evidence" value="ECO:0007669"/>
    <property type="project" value="EnsemblFungi"/>
</dbReference>
<dbReference type="eggNOG" id="ENOG502S4M0">
    <property type="taxonomic scope" value="Eukaryota"/>
</dbReference>
<feature type="compositionally biased region" description="Low complexity" evidence="1">
    <location>
        <begin position="24"/>
        <end position="48"/>
    </location>
</feature>
<dbReference type="OrthoDB" id="185373at2759"/>
<dbReference type="PANTHER" id="PTHR47934">
    <property type="entry name" value="PENTATRICOPEPTIDE REPEAT-CONTAINING PROTEIN PET309, MITOCHONDRIAL"/>
    <property type="match status" value="1"/>
</dbReference>
<dbReference type="GO" id="GO:0005759">
    <property type="term" value="C:mitochondrial matrix"/>
    <property type="evidence" value="ECO:0007669"/>
    <property type="project" value="EnsemblFungi"/>
</dbReference>
<name>H2B2G8_KAZAF</name>
<reference evidence="2 3" key="1">
    <citation type="journal article" date="2011" name="Proc. Natl. Acad. Sci. U.S.A.">
        <title>Evolutionary erosion of yeast sex chromosomes by mating-type switching accidents.</title>
        <authorList>
            <person name="Gordon J.L."/>
            <person name="Armisen D."/>
            <person name="Proux-Wera E."/>
            <person name="Oheigeartaigh S.S."/>
            <person name="Byrne K.P."/>
            <person name="Wolfe K.H."/>
        </authorList>
    </citation>
    <scope>NUCLEOTIDE SEQUENCE [LARGE SCALE GENOMIC DNA]</scope>
    <source>
        <strain evidence="3">ATCC 22294 / BCRC 22015 / CBS 2517 / CECT 1963 / NBRC 1671 / NRRL Y-8276</strain>
    </source>
</reference>
<dbReference type="GO" id="GO:0005634">
    <property type="term" value="C:nucleus"/>
    <property type="evidence" value="ECO:0007669"/>
    <property type="project" value="EnsemblFungi"/>
</dbReference>
<dbReference type="AlphaFoldDB" id="H2B2G8"/>
<dbReference type="GO" id="GO:0097745">
    <property type="term" value="P:mitochondrial tRNA 5'-end processing"/>
    <property type="evidence" value="ECO:0007669"/>
    <property type="project" value="EnsemblFungi"/>
</dbReference>
<dbReference type="GO" id="GO:0030678">
    <property type="term" value="C:mitochondrial ribonuclease P complex"/>
    <property type="evidence" value="ECO:0007669"/>
    <property type="project" value="EnsemblFungi"/>
</dbReference>
<feature type="region of interest" description="Disordered" evidence="1">
    <location>
        <begin position="24"/>
        <end position="50"/>
    </location>
</feature>
<evidence type="ECO:0000313" key="3">
    <source>
        <dbReference type="Proteomes" id="UP000005220"/>
    </source>
</evidence>
<evidence type="ECO:0000256" key="1">
    <source>
        <dbReference type="SAM" id="MobiDB-lite"/>
    </source>
</evidence>
<dbReference type="KEGG" id="kaf:KAFR_0L02070"/>
<dbReference type="InterPro" id="IPR051114">
    <property type="entry name" value="Mito_RNA_Proc_CCM1"/>
</dbReference>
<feature type="region of interest" description="Disordered" evidence="1">
    <location>
        <begin position="175"/>
        <end position="207"/>
    </location>
</feature>
<dbReference type="RefSeq" id="XP_003959953.1">
    <property type="nucleotide sequence ID" value="XM_003959904.1"/>
</dbReference>